<evidence type="ECO:0000256" key="1">
    <source>
        <dbReference type="ARBA" id="ARBA00022603"/>
    </source>
</evidence>
<dbReference type="Pfam" id="PF13649">
    <property type="entry name" value="Methyltransf_25"/>
    <property type="match status" value="1"/>
</dbReference>
<dbReference type="PANTHER" id="PTHR44942">
    <property type="entry name" value="METHYLTRANSF_11 DOMAIN-CONTAINING PROTEIN"/>
    <property type="match status" value="1"/>
</dbReference>
<dbReference type="GO" id="GO:0032259">
    <property type="term" value="P:methylation"/>
    <property type="evidence" value="ECO:0007669"/>
    <property type="project" value="UniProtKB-KW"/>
</dbReference>
<dbReference type="PANTHER" id="PTHR44942:SF4">
    <property type="entry name" value="METHYLTRANSFERASE TYPE 11 DOMAIN-CONTAINING PROTEIN"/>
    <property type="match status" value="1"/>
</dbReference>
<comment type="caution">
    <text evidence="4">The sequence shown here is derived from an EMBL/GenBank/DDBJ whole genome shotgun (WGS) entry which is preliminary data.</text>
</comment>
<accession>A0A2N0H3H8</accession>
<dbReference type="RefSeq" id="WP_100868427.1">
    <property type="nucleotide sequence ID" value="NZ_PHUF01000007.1"/>
</dbReference>
<dbReference type="Gene3D" id="3.40.50.150">
    <property type="entry name" value="Vaccinia Virus protein VP39"/>
    <property type="match status" value="1"/>
</dbReference>
<dbReference type="CDD" id="cd02440">
    <property type="entry name" value="AdoMet_MTases"/>
    <property type="match status" value="1"/>
</dbReference>
<feature type="domain" description="Methyltransferase" evidence="3">
    <location>
        <begin position="52"/>
        <end position="141"/>
    </location>
</feature>
<dbReference type="GO" id="GO:0008168">
    <property type="term" value="F:methyltransferase activity"/>
    <property type="evidence" value="ECO:0007669"/>
    <property type="project" value="UniProtKB-KW"/>
</dbReference>
<keyword evidence="5" id="KW-1185">Reference proteome</keyword>
<gene>
    <name evidence="4" type="ORF">B0I00_3250</name>
</gene>
<dbReference type="InterPro" id="IPR029063">
    <property type="entry name" value="SAM-dependent_MTases_sf"/>
</dbReference>
<evidence type="ECO:0000259" key="3">
    <source>
        <dbReference type="Pfam" id="PF13649"/>
    </source>
</evidence>
<evidence type="ECO:0000313" key="4">
    <source>
        <dbReference type="EMBL" id="PKB13450.1"/>
    </source>
</evidence>
<name>A0A2N0H3H8_9SPHN</name>
<dbReference type="InterPro" id="IPR041698">
    <property type="entry name" value="Methyltransf_25"/>
</dbReference>
<organism evidence="4 5">
    <name type="scientific">Novosphingobium kunmingense</name>
    <dbReference type="NCBI Taxonomy" id="1211806"/>
    <lineage>
        <taxon>Bacteria</taxon>
        <taxon>Pseudomonadati</taxon>
        <taxon>Pseudomonadota</taxon>
        <taxon>Alphaproteobacteria</taxon>
        <taxon>Sphingomonadales</taxon>
        <taxon>Sphingomonadaceae</taxon>
        <taxon>Novosphingobium</taxon>
    </lineage>
</organism>
<dbReference type="EMBL" id="PHUF01000007">
    <property type="protein sequence ID" value="PKB13450.1"/>
    <property type="molecule type" value="Genomic_DNA"/>
</dbReference>
<dbReference type="InterPro" id="IPR051052">
    <property type="entry name" value="Diverse_substrate_MTase"/>
</dbReference>
<dbReference type="AlphaFoldDB" id="A0A2N0H3H8"/>
<evidence type="ECO:0000313" key="5">
    <source>
        <dbReference type="Proteomes" id="UP000232587"/>
    </source>
</evidence>
<reference evidence="4 5" key="1">
    <citation type="submission" date="2017-11" db="EMBL/GenBank/DDBJ databases">
        <title>Genomic Encyclopedia of Type Strains, Phase III (KMG-III): the genomes of soil and plant-associated and newly described type strains.</title>
        <authorList>
            <person name="Whitman W."/>
        </authorList>
    </citation>
    <scope>NUCLEOTIDE SEQUENCE [LARGE SCALE GENOMIC DNA]</scope>
    <source>
        <strain evidence="4 5">CGMCC 1.12274</strain>
    </source>
</reference>
<dbReference type="Proteomes" id="UP000232587">
    <property type="component" value="Unassembled WGS sequence"/>
</dbReference>
<evidence type="ECO:0000256" key="2">
    <source>
        <dbReference type="ARBA" id="ARBA00022679"/>
    </source>
</evidence>
<keyword evidence="2 4" id="KW-0808">Transferase</keyword>
<proteinExistence type="predicted"/>
<dbReference type="SUPFAM" id="SSF53335">
    <property type="entry name" value="S-adenosyl-L-methionine-dependent methyltransferases"/>
    <property type="match status" value="1"/>
</dbReference>
<protein>
    <submittedName>
        <fullName evidence="4">Methyltransferase family protein</fullName>
    </submittedName>
</protein>
<dbReference type="OrthoDB" id="9777638at2"/>
<keyword evidence="1 4" id="KW-0489">Methyltransferase</keyword>
<sequence>MSDASSPRLARTIGRSVFGADAQGYEAGRIGYPPELYEAIKGSIRFPLGTALEIGPGTGLATREILATLAPQRLILVEADAALARHLEVTIADPRVTVTCGDFVNAPVDTQVELACSAASFHWLEPSAAFARLRTLLVPNGTLALWWNAYRVTGIGDLFSDAVTPLLAGIELPPSEGVDQHYSLDVDHHRQAIESAGFERFEPFLFRRERVLTTDQIHALYASYSYIRALPPARRQALMDQIVRIAERDFGGNVPNVTLSALYLAKAPAKPAP</sequence>